<evidence type="ECO:0000256" key="1">
    <source>
        <dbReference type="SAM" id="MobiDB-lite"/>
    </source>
</evidence>
<feature type="compositionally biased region" description="Low complexity" evidence="1">
    <location>
        <begin position="564"/>
        <end position="578"/>
    </location>
</feature>
<feature type="compositionally biased region" description="Polar residues" evidence="1">
    <location>
        <begin position="198"/>
        <end position="216"/>
    </location>
</feature>
<dbReference type="EMBL" id="CDMZ01001818">
    <property type="protein sequence ID" value="CEM37944.1"/>
    <property type="molecule type" value="Genomic_DNA"/>
</dbReference>
<reference evidence="2" key="1">
    <citation type="submission" date="2014-11" db="EMBL/GenBank/DDBJ databases">
        <authorList>
            <person name="Otto D Thomas"/>
            <person name="Naeem Raeece"/>
        </authorList>
    </citation>
    <scope>NUCLEOTIDE SEQUENCE</scope>
</reference>
<name>A0A0G4H2Q5_9ALVE</name>
<feature type="compositionally biased region" description="Basic and acidic residues" evidence="1">
    <location>
        <begin position="156"/>
        <end position="174"/>
    </location>
</feature>
<feature type="compositionally biased region" description="Basic and acidic residues" evidence="1">
    <location>
        <begin position="970"/>
        <end position="987"/>
    </location>
</feature>
<gene>
    <name evidence="2" type="ORF">Cvel_24469</name>
</gene>
<feature type="compositionally biased region" description="Basic and acidic residues" evidence="1">
    <location>
        <begin position="818"/>
        <end position="828"/>
    </location>
</feature>
<feature type="compositionally biased region" description="Low complexity" evidence="1">
    <location>
        <begin position="90"/>
        <end position="100"/>
    </location>
</feature>
<sequence>MEGEGQGVSASDVLDEGTTGTGTGLFRDTQSQEEGEQVSVSQPSGRRERRDVAVQTDRHLFVQSLASCLAGDAGEFLLALRELVPEGLEETAGATEQQQESGDGDGKKEEKEDAEKNPMRVLVEALDRLGGAPHKAPKLSACSFGCGMVGSGRDVKKHERRCPVQRDARRADKHGSKKLSIRIRPSDEGHAMQAPQAAASSLLNKPKTSPPSLSLAPTVSVSAGVREPPLVQFAGPSSACAVDVTAHPTPATTAPLRQSPAHPSILRGQEDGSAGGAREQHSREDRRGREGGEERRDLFAWHPDVLRFGVSVPDNAHPSSATFTKSRHNRSLSLVYEQNVRRGGVHAYRFSVLKGEMVAGDGVSFVFGSRVPATRNLKNLNALLLSSNGHVCVRVEGGSSRQMDTASLPKVERGSEVAMTIDLDQAKALIEVVTQAPTEGGRETERLSSLHPRPPSCTLRVYRSVVDFKFLRVPSRLSGHFCCLITNTDTTVSVGQTVASNVGGIQGTANTGQAAAAAAAAAVRVGVSSPVLAASPPSHLAQATRTVREERNAEAPNVSLFSGRTPTHPVSSSSTSFHRPVEPLTSTGSWPGRNDGVRRNDEVRGGSGFLADGEEAPSASQPVHAAGTQTQQQQQQQLPILVPVVSCGSADGQPTTSFLVLQPSGDGGVVPAQIDRSEIERALQHLMIQQQEQEQYQGQAEGRTRSVHGNANPRGTLALVQGWPSDMAPSQSSPTASGGSLSVSVPPNSGDSSALPTALLQQQQVEQQRVERQLDAQPPTSSGAPALLPEPVQAIPLVTPGGVVSPHMTTSGVRMVREPPQDSFERRPQGQHHQSGFRPSSSSSSSSASSSSAFPIPAPPPSPSSVTTRIPYLQQQQEQRLTPLQPLPQIRGDGPVPNFFPPQPSQRSERRAAPPIPPPLERPEGHVGAWGPPGLFPFPPPSGMLRQQSHHTKEKQQVPVSLQGVGNPRDVQRDVHPEFLLAHERASESGPPAGPPLLQQQYSQLGEREDRDASTVLHDPLFRSDRRG</sequence>
<evidence type="ECO:0000313" key="2">
    <source>
        <dbReference type="EMBL" id="CEM37944.1"/>
    </source>
</evidence>
<protein>
    <submittedName>
        <fullName evidence="2">Uncharacterized protein</fullName>
    </submittedName>
</protein>
<organism evidence="2">
    <name type="scientific">Chromera velia CCMP2878</name>
    <dbReference type="NCBI Taxonomy" id="1169474"/>
    <lineage>
        <taxon>Eukaryota</taxon>
        <taxon>Sar</taxon>
        <taxon>Alveolata</taxon>
        <taxon>Colpodellida</taxon>
        <taxon>Chromeraceae</taxon>
        <taxon>Chromera</taxon>
    </lineage>
</organism>
<feature type="region of interest" description="Disordered" evidence="1">
    <location>
        <begin position="882"/>
        <end position="1028"/>
    </location>
</feature>
<feature type="region of interest" description="Disordered" evidence="1">
    <location>
        <begin position="690"/>
        <end position="788"/>
    </location>
</feature>
<feature type="compositionally biased region" description="Low complexity" evidence="1">
    <location>
        <begin position="839"/>
        <end position="855"/>
    </location>
</feature>
<feature type="region of interest" description="Disordered" evidence="1">
    <location>
        <begin position="1"/>
        <end position="52"/>
    </location>
</feature>
<feature type="compositionally biased region" description="Basic and acidic residues" evidence="1">
    <location>
        <begin position="278"/>
        <end position="295"/>
    </location>
</feature>
<feature type="region of interest" description="Disordered" evidence="1">
    <location>
        <begin position="156"/>
        <end position="216"/>
    </location>
</feature>
<feature type="compositionally biased region" description="Low complexity" evidence="1">
    <location>
        <begin position="690"/>
        <end position="701"/>
    </location>
</feature>
<feature type="compositionally biased region" description="Basic and acidic residues" evidence="1">
    <location>
        <begin position="595"/>
        <end position="604"/>
    </location>
</feature>
<accession>A0A0G4H2Q5</accession>
<feature type="region of interest" description="Disordered" evidence="1">
    <location>
        <begin position="818"/>
        <end position="868"/>
    </location>
</feature>
<feature type="region of interest" description="Disordered" evidence="1">
    <location>
        <begin position="89"/>
        <end position="117"/>
    </location>
</feature>
<dbReference type="VEuPathDB" id="CryptoDB:Cvel_24469"/>
<feature type="region of interest" description="Disordered" evidence="1">
    <location>
        <begin position="249"/>
        <end position="295"/>
    </location>
</feature>
<proteinExistence type="predicted"/>
<feature type="compositionally biased region" description="Basic and acidic residues" evidence="1">
    <location>
        <begin position="104"/>
        <end position="117"/>
    </location>
</feature>
<dbReference type="AlphaFoldDB" id="A0A0G4H2Q5"/>
<feature type="region of interest" description="Disordered" evidence="1">
    <location>
        <begin position="559"/>
        <end position="634"/>
    </location>
</feature>
<feature type="compositionally biased region" description="Polar residues" evidence="1">
    <location>
        <begin position="728"/>
        <end position="755"/>
    </location>
</feature>